<comment type="subcellular location">
    <subcellularLocation>
        <location evidence="1">Membrane</location>
    </subcellularLocation>
</comment>
<dbReference type="Pfam" id="PF22705">
    <property type="entry name" value="C2-set_3"/>
    <property type="match status" value="1"/>
</dbReference>
<dbReference type="GO" id="GO:0001817">
    <property type="term" value="P:regulation of cytokine production"/>
    <property type="evidence" value="ECO:0007669"/>
    <property type="project" value="TreeGrafter"/>
</dbReference>
<feature type="signal peptide" evidence="9">
    <location>
        <begin position="1"/>
        <end position="20"/>
    </location>
</feature>
<evidence type="ECO:0000256" key="5">
    <source>
        <dbReference type="ARBA" id="ARBA00023180"/>
    </source>
</evidence>
<evidence type="ECO:0000313" key="12">
    <source>
        <dbReference type="Proteomes" id="UP000827986"/>
    </source>
</evidence>
<keyword evidence="8" id="KW-0812">Transmembrane</keyword>
<evidence type="ECO:0000256" key="6">
    <source>
        <dbReference type="ARBA" id="ARBA00023319"/>
    </source>
</evidence>
<keyword evidence="3 8" id="KW-0472">Membrane</keyword>
<proteinExistence type="predicted"/>
<dbReference type="GO" id="GO:0050852">
    <property type="term" value="P:T cell receptor signaling pathway"/>
    <property type="evidence" value="ECO:0007669"/>
    <property type="project" value="TreeGrafter"/>
</dbReference>
<dbReference type="FunFam" id="2.60.40.10:FF:000142">
    <property type="entry name" value="V-set domain-containing T-cell activation inhibitor 1"/>
    <property type="match status" value="1"/>
</dbReference>
<keyword evidence="12" id="KW-1185">Reference proteome</keyword>
<feature type="domain" description="Ig-like" evidence="10">
    <location>
        <begin position="428"/>
        <end position="544"/>
    </location>
</feature>
<dbReference type="PROSITE" id="PS50835">
    <property type="entry name" value="IG_LIKE"/>
    <property type="match status" value="3"/>
</dbReference>
<organism evidence="11 12">
    <name type="scientific">Mauremys mutica</name>
    <name type="common">yellowpond turtle</name>
    <dbReference type="NCBI Taxonomy" id="74926"/>
    <lineage>
        <taxon>Eukaryota</taxon>
        <taxon>Metazoa</taxon>
        <taxon>Chordata</taxon>
        <taxon>Craniata</taxon>
        <taxon>Vertebrata</taxon>
        <taxon>Euteleostomi</taxon>
        <taxon>Archelosauria</taxon>
        <taxon>Testudinata</taxon>
        <taxon>Testudines</taxon>
        <taxon>Cryptodira</taxon>
        <taxon>Durocryptodira</taxon>
        <taxon>Testudinoidea</taxon>
        <taxon>Geoemydidae</taxon>
        <taxon>Geoemydinae</taxon>
        <taxon>Mauremys</taxon>
    </lineage>
</organism>
<evidence type="ECO:0000256" key="9">
    <source>
        <dbReference type="SAM" id="SignalP"/>
    </source>
</evidence>
<dbReference type="EMBL" id="JAHDVG010000483">
    <property type="protein sequence ID" value="KAH1170610.1"/>
    <property type="molecule type" value="Genomic_DNA"/>
</dbReference>
<dbReference type="Pfam" id="PF00047">
    <property type="entry name" value="ig"/>
    <property type="match status" value="1"/>
</dbReference>
<keyword evidence="6" id="KW-0393">Immunoglobulin domain</keyword>
<dbReference type="PANTHER" id="PTHR24100">
    <property type="entry name" value="BUTYROPHILIN"/>
    <property type="match status" value="1"/>
</dbReference>
<evidence type="ECO:0000256" key="3">
    <source>
        <dbReference type="ARBA" id="ARBA00023136"/>
    </source>
</evidence>
<evidence type="ECO:0000256" key="4">
    <source>
        <dbReference type="ARBA" id="ARBA00023157"/>
    </source>
</evidence>
<dbReference type="InterPro" id="IPR050504">
    <property type="entry name" value="IgSF_BTN/MOG"/>
</dbReference>
<accession>A0A9D4AVZ6</accession>
<keyword evidence="5" id="KW-0325">Glycoprotein</keyword>
<evidence type="ECO:0000256" key="8">
    <source>
        <dbReference type="SAM" id="Phobius"/>
    </source>
</evidence>
<evidence type="ECO:0000256" key="7">
    <source>
        <dbReference type="SAM" id="MobiDB-lite"/>
    </source>
</evidence>
<evidence type="ECO:0000256" key="1">
    <source>
        <dbReference type="ARBA" id="ARBA00004370"/>
    </source>
</evidence>
<dbReference type="InterPro" id="IPR003599">
    <property type="entry name" value="Ig_sub"/>
</dbReference>
<dbReference type="SUPFAM" id="SSF48726">
    <property type="entry name" value="Immunoglobulin"/>
    <property type="match status" value="3"/>
</dbReference>
<sequence length="606" mass="66164">MTPLAWFMLLLSCVITPSTAPSLTEKTIHSRAGENVTLDCRFKVTTLFQRHKLRIHWHVFRDEMGSVVHSYYNGANRLQDQAVEFKGRTQLSFQEISQGVVSLSLLNARLSDSGEYRCIIVDSHQGATGDVILQVAVLYTQPQLTVFYQSRDEIILQCKSKGGYPEAEITWQEVNGNQLKYSEQTAHLRTSEGTFEVQSNLSIRVQENTGLCCTVTLKVLQSHAKVCEKILVLMKESDTENERSVYGNWLISCVIVLLAVTLAGVGFIYWRRKKTPKLQTDKSSNNSLHSTVPQGDQIKKEEEEVLLQAESDKNKLFLHPLPLAKWIAVQFSGSLSKLTYGQVFRMGNIIEVTTASLCLQSTVHSAGTTANSSSEPWLGRALPPVMEPFAAGRDIAAPGRAGARCCQSERDTCGADTDSASVTMSRSPLTLLVLGLLGGCAGKLAVETDASPVRAQVGDDVVLKCQFSVAQPPVDLSQLVVQWFHRGGQLVEFDNVLSGSRPGATLSVEGLRSGNAALYLSKVTPESAGNYRCYVTYAPDVRIKQVVLHVEDPSKPPVEEPEAEAPHACAPNPDPLVLKKLDQVLSILQQISRKLEAAGAGAGGEA</sequence>
<dbReference type="InterPro" id="IPR007110">
    <property type="entry name" value="Ig-like_dom"/>
</dbReference>
<evidence type="ECO:0000259" key="10">
    <source>
        <dbReference type="PROSITE" id="PS50835"/>
    </source>
</evidence>
<feature type="compositionally biased region" description="Polar residues" evidence="7">
    <location>
        <begin position="278"/>
        <end position="294"/>
    </location>
</feature>
<keyword evidence="8" id="KW-1133">Transmembrane helix</keyword>
<dbReference type="AlphaFoldDB" id="A0A9D4AVZ6"/>
<dbReference type="SMART" id="SM00409">
    <property type="entry name" value="IG"/>
    <property type="match status" value="2"/>
</dbReference>
<feature type="transmembrane region" description="Helical" evidence="8">
    <location>
        <begin position="249"/>
        <end position="270"/>
    </location>
</feature>
<gene>
    <name evidence="11" type="ORF">KIL84_006228</name>
</gene>
<keyword evidence="4" id="KW-1015">Disulfide bond</keyword>
<evidence type="ECO:0000313" key="11">
    <source>
        <dbReference type="EMBL" id="KAH1170610.1"/>
    </source>
</evidence>
<dbReference type="Pfam" id="PF07686">
    <property type="entry name" value="V-set"/>
    <property type="match status" value="1"/>
</dbReference>
<keyword evidence="2 9" id="KW-0732">Signal</keyword>
<feature type="region of interest" description="Disordered" evidence="7">
    <location>
        <begin position="278"/>
        <end position="297"/>
    </location>
</feature>
<protein>
    <recommendedName>
        <fullName evidence="10">Ig-like domain-containing protein</fullName>
    </recommendedName>
</protein>
<dbReference type="Proteomes" id="UP000827986">
    <property type="component" value="Unassembled WGS sequence"/>
</dbReference>
<comment type="caution">
    <text evidence="11">The sequence shown here is derived from an EMBL/GenBank/DDBJ whole genome shotgun (WGS) entry which is preliminary data.</text>
</comment>
<feature type="domain" description="Ig-like" evidence="10">
    <location>
        <begin position="17"/>
        <end position="134"/>
    </location>
</feature>
<dbReference type="InterPro" id="IPR053896">
    <property type="entry name" value="BTN3A2-like_Ig-C"/>
</dbReference>
<dbReference type="GO" id="GO:0005102">
    <property type="term" value="F:signaling receptor binding"/>
    <property type="evidence" value="ECO:0007669"/>
    <property type="project" value="TreeGrafter"/>
</dbReference>
<reference evidence="11" key="1">
    <citation type="submission" date="2021-09" db="EMBL/GenBank/DDBJ databases">
        <title>The genome of Mauremys mutica provides insights into the evolution of semi-aquatic lifestyle.</title>
        <authorList>
            <person name="Gong S."/>
            <person name="Gao Y."/>
        </authorList>
    </citation>
    <scope>NUCLEOTIDE SEQUENCE</scope>
    <source>
        <strain evidence="11">MM-2020</strain>
        <tissue evidence="11">Muscle</tissue>
    </source>
</reference>
<dbReference type="InterPro" id="IPR003598">
    <property type="entry name" value="Ig_sub2"/>
</dbReference>
<dbReference type="SMART" id="SM00408">
    <property type="entry name" value="IGc2"/>
    <property type="match status" value="2"/>
</dbReference>
<dbReference type="SMART" id="SM00406">
    <property type="entry name" value="IGv"/>
    <property type="match status" value="2"/>
</dbReference>
<dbReference type="Gene3D" id="2.60.40.10">
    <property type="entry name" value="Immunoglobulins"/>
    <property type="match status" value="3"/>
</dbReference>
<dbReference type="InterPro" id="IPR013151">
    <property type="entry name" value="Immunoglobulin_dom"/>
</dbReference>
<dbReference type="InterPro" id="IPR013106">
    <property type="entry name" value="Ig_V-set"/>
</dbReference>
<dbReference type="InterPro" id="IPR036179">
    <property type="entry name" value="Ig-like_dom_sf"/>
</dbReference>
<dbReference type="GO" id="GO:0009897">
    <property type="term" value="C:external side of plasma membrane"/>
    <property type="evidence" value="ECO:0007669"/>
    <property type="project" value="TreeGrafter"/>
</dbReference>
<evidence type="ECO:0000256" key="2">
    <source>
        <dbReference type="ARBA" id="ARBA00022729"/>
    </source>
</evidence>
<feature type="chain" id="PRO_5039043706" description="Ig-like domain-containing protein" evidence="9">
    <location>
        <begin position="21"/>
        <end position="606"/>
    </location>
</feature>
<dbReference type="GO" id="GO:0050863">
    <property type="term" value="P:regulation of T cell activation"/>
    <property type="evidence" value="ECO:0007669"/>
    <property type="project" value="UniProtKB-ARBA"/>
</dbReference>
<feature type="domain" description="Ig-like" evidence="10">
    <location>
        <begin position="142"/>
        <end position="216"/>
    </location>
</feature>
<name>A0A9D4AVZ6_9SAUR</name>
<dbReference type="InterPro" id="IPR013783">
    <property type="entry name" value="Ig-like_fold"/>
</dbReference>
<dbReference type="GO" id="GO:1903037">
    <property type="term" value="P:regulation of leukocyte cell-cell adhesion"/>
    <property type="evidence" value="ECO:0007669"/>
    <property type="project" value="UniProtKB-ARBA"/>
</dbReference>